<reference evidence="3" key="1">
    <citation type="journal article" date="2021" name="PeerJ">
        <title>Extensive microbial diversity within the chicken gut microbiome revealed by metagenomics and culture.</title>
        <authorList>
            <person name="Gilroy R."/>
            <person name="Ravi A."/>
            <person name="Getino M."/>
            <person name="Pursley I."/>
            <person name="Horton D.L."/>
            <person name="Alikhan N.F."/>
            <person name="Baker D."/>
            <person name="Gharbi K."/>
            <person name="Hall N."/>
            <person name="Watson M."/>
            <person name="Adriaenssens E.M."/>
            <person name="Foster-Nyarko E."/>
            <person name="Jarju S."/>
            <person name="Secka A."/>
            <person name="Antonio M."/>
            <person name="Oren A."/>
            <person name="Chaudhuri R.R."/>
            <person name="La Ragione R."/>
            <person name="Hildebrand F."/>
            <person name="Pallen M.J."/>
        </authorList>
    </citation>
    <scope>NUCLEOTIDE SEQUENCE</scope>
    <source>
        <strain evidence="3">1282</strain>
    </source>
</reference>
<evidence type="ECO:0000313" key="3">
    <source>
        <dbReference type="EMBL" id="HIY26765.1"/>
    </source>
</evidence>
<dbReference type="AlphaFoldDB" id="A0A9D1YDK5"/>
<feature type="domain" description="SLH" evidence="2">
    <location>
        <begin position="204"/>
        <end position="263"/>
    </location>
</feature>
<sequence>FVNYINTRDFDDIVKGSEQYEDGELDKWVTGGDVAPEGLLFLDEEKSPNGEPLLLAACEVSGTVAVYQMGDETLTVLPFADVEEGKWYVDAVQYAFENSLMEGTSGTAFEPETNLSRAMAVQILYNLEGQPDLSEEDLETPYTDVEGEAWYAEAVYWARLHKVAEGDGDGTFRPGDEISREEFAQMLYNYARYKGCDLTAKGDLSQFPDGDQVQEWALPAMTWANGNGLINGHDDGALDPAGTTTRAQAAAILMRFDQNLVQQ</sequence>
<dbReference type="InterPro" id="IPR051465">
    <property type="entry name" value="Cell_Envelope_Struct_Comp"/>
</dbReference>
<evidence type="ECO:0000259" key="2">
    <source>
        <dbReference type="PROSITE" id="PS51272"/>
    </source>
</evidence>
<evidence type="ECO:0000313" key="4">
    <source>
        <dbReference type="Proteomes" id="UP000823915"/>
    </source>
</evidence>
<accession>A0A9D1YDK5</accession>
<dbReference type="PANTHER" id="PTHR43308">
    <property type="entry name" value="OUTER MEMBRANE PROTEIN ALPHA-RELATED"/>
    <property type="match status" value="1"/>
</dbReference>
<dbReference type="Proteomes" id="UP000823915">
    <property type="component" value="Unassembled WGS sequence"/>
</dbReference>
<dbReference type="PROSITE" id="PS51272">
    <property type="entry name" value="SLH"/>
    <property type="match status" value="3"/>
</dbReference>
<comment type="caution">
    <text evidence="3">The sequence shown here is derived from an EMBL/GenBank/DDBJ whole genome shotgun (WGS) entry which is preliminary data.</text>
</comment>
<organism evidence="3 4">
    <name type="scientific">Candidatus Acutalibacter pullistercoris</name>
    <dbReference type="NCBI Taxonomy" id="2838418"/>
    <lineage>
        <taxon>Bacteria</taxon>
        <taxon>Bacillati</taxon>
        <taxon>Bacillota</taxon>
        <taxon>Clostridia</taxon>
        <taxon>Eubacteriales</taxon>
        <taxon>Acutalibacteraceae</taxon>
        <taxon>Acutalibacter</taxon>
    </lineage>
</organism>
<feature type="domain" description="SLH" evidence="2">
    <location>
        <begin position="75"/>
        <end position="136"/>
    </location>
</feature>
<dbReference type="PANTHER" id="PTHR43308:SF1">
    <property type="entry name" value="OUTER MEMBRANE PROTEIN ALPHA"/>
    <property type="match status" value="1"/>
</dbReference>
<evidence type="ECO:0000256" key="1">
    <source>
        <dbReference type="ARBA" id="ARBA00022737"/>
    </source>
</evidence>
<dbReference type="InterPro" id="IPR001119">
    <property type="entry name" value="SLH_dom"/>
</dbReference>
<dbReference type="Pfam" id="PF00395">
    <property type="entry name" value="SLH"/>
    <property type="match status" value="3"/>
</dbReference>
<protein>
    <submittedName>
        <fullName evidence="3">S-layer homology domain-containing protein</fullName>
    </submittedName>
</protein>
<dbReference type="EMBL" id="DXDU01000103">
    <property type="protein sequence ID" value="HIY26765.1"/>
    <property type="molecule type" value="Genomic_DNA"/>
</dbReference>
<feature type="domain" description="SLH" evidence="2">
    <location>
        <begin position="138"/>
        <end position="201"/>
    </location>
</feature>
<reference evidence="3" key="2">
    <citation type="submission" date="2021-04" db="EMBL/GenBank/DDBJ databases">
        <authorList>
            <person name="Gilroy R."/>
        </authorList>
    </citation>
    <scope>NUCLEOTIDE SEQUENCE</scope>
    <source>
        <strain evidence="3">1282</strain>
    </source>
</reference>
<feature type="non-terminal residue" evidence="3">
    <location>
        <position position="1"/>
    </location>
</feature>
<gene>
    <name evidence="3" type="ORF">H9838_06275</name>
</gene>
<proteinExistence type="predicted"/>
<name>A0A9D1YDK5_9FIRM</name>
<keyword evidence="1" id="KW-0677">Repeat</keyword>